<keyword evidence="2" id="KW-1185">Reference proteome</keyword>
<evidence type="ECO:0000313" key="1">
    <source>
        <dbReference type="EMBL" id="CAG7719066.1"/>
    </source>
</evidence>
<evidence type="ECO:0000313" key="2">
    <source>
        <dbReference type="Proteomes" id="UP000708208"/>
    </source>
</evidence>
<protein>
    <submittedName>
        <fullName evidence="1">Uncharacterized protein</fullName>
    </submittedName>
</protein>
<sequence length="89" mass="9953">MTLQCKFCALNIGTFSRNFGVLSFLDIKSFKTFSVRTTCTSKFCISSIETPTVGCAPKGLIIRINNMMEVIWTMVGRESNLLKGQPNHQ</sequence>
<dbReference type="AlphaFoldDB" id="A0A8J2JG89"/>
<gene>
    <name evidence="1" type="ORF">AFUS01_LOCUS8408</name>
</gene>
<comment type="caution">
    <text evidence="1">The sequence shown here is derived from an EMBL/GenBank/DDBJ whole genome shotgun (WGS) entry which is preliminary data.</text>
</comment>
<dbReference type="Proteomes" id="UP000708208">
    <property type="component" value="Unassembled WGS sequence"/>
</dbReference>
<dbReference type="EMBL" id="CAJVCH010058306">
    <property type="protein sequence ID" value="CAG7719066.1"/>
    <property type="molecule type" value="Genomic_DNA"/>
</dbReference>
<proteinExistence type="predicted"/>
<reference evidence="1" key="1">
    <citation type="submission" date="2021-06" db="EMBL/GenBank/DDBJ databases">
        <authorList>
            <person name="Hodson N. C."/>
            <person name="Mongue J. A."/>
            <person name="Jaron S. K."/>
        </authorList>
    </citation>
    <scope>NUCLEOTIDE SEQUENCE</scope>
</reference>
<organism evidence="1 2">
    <name type="scientific">Allacma fusca</name>
    <dbReference type="NCBI Taxonomy" id="39272"/>
    <lineage>
        <taxon>Eukaryota</taxon>
        <taxon>Metazoa</taxon>
        <taxon>Ecdysozoa</taxon>
        <taxon>Arthropoda</taxon>
        <taxon>Hexapoda</taxon>
        <taxon>Collembola</taxon>
        <taxon>Symphypleona</taxon>
        <taxon>Sminthuridae</taxon>
        <taxon>Allacma</taxon>
    </lineage>
</organism>
<name>A0A8J2JG89_9HEXA</name>
<accession>A0A8J2JG89</accession>